<evidence type="ECO:0000259" key="1">
    <source>
        <dbReference type="Pfam" id="PF22551"/>
    </source>
</evidence>
<reference evidence="3 4" key="1">
    <citation type="journal article" date="2013" name="Stand. Genomic Sci.">
        <title>Genomic Encyclopedia of Type Strains, Phase I: The one thousand microbial genomes (KMG-I) project.</title>
        <authorList>
            <person name="Kyrpides N.C."/>
            <person name="Woyke T."/>
            <person name="Eisen J.A."/>
            <person name="Garrity G."/>
            <person name="Lilburn T.G."/>
            <person name="Beck B.J."/>
            <person name="Whitman W.B."/>
            <person name="Hugenholtz P."/>
            <person name="Klenk H.P."/>
        </authorList>
    </citation>
    <scope>NUCLEOTIDE SEQUENCE [LARGE SCALE GENOMIC DNA]</scope>
    <source>
        <strain evidence="3 4">DSM 45044</strain>
    </source>
</reference>
<dbReference type="EMBL" id="VLLL01000006">
    <property type="protein sequence ID" value="TWJ12138.1"/>
    <property type="molecule type" value="Genomic_DNA"/>
</dbReference>
<gene>
    <name evidence="3" type="ORF">LX16_2889</name>
</gene>
<dbReference type="Pfam" id="PF22551">
    <property type="entry name" value="TY-Chap1"/>
    <property type="match status" value="1"/>
</dbReference>
<proteinExistence type="predicted"/>
<dbReference type="InterPro" id="IPR054344">
    <property type="entry name" value="TY-Chap_N"/>
</dbReference>
<organism evidence="3 4">
    <name type="scientific">Stackebrandtia albiflava</name>
    <dbReference type="NCBI Taxonomy" id="406432"/>
    <lineage>
        <taxon>Bacteria</taxon>
        <taxon>Bacillati</taxon>
        <taxon>Actinomycetota</taxon>
        <taxon>Actinomycetes</taxon>
        <taxon>Glycomycetales</taxon>
        <taxon>Glycomycetaceae</taxon>
        <taxon>Stackebrandtia</taxon>
    </lineage>
</organism>
<protein>
    <recommendedName>
        <fullName evidence="5">YbjN domain-containing protein</fullName>
    </recommendedName>
</protein>
<evidence type="ECO:0000313" key="3">
    <source>
        <dbReference type="EMBL" id="TWJ12138.1"/>
    </source>
</evidence>
<comment type="caution">
    <text evidence="3">The sequence shown here is derived from an EMBL/GenBank/DDBJ whole genome shotgun (WGS) entry which is preliminary data.</text>
</comment>
<dbReference type="Proteomes" id="UP000321617">
    <property type="component" value="Unassembled WGS sequence"/>
</dbReference>
<sequence>MRRRRCEAGRDVGAGGRTACAHRDGPVSNVAGVDDNAPDLTAKVAAAWRDFTNALASALPRMPVGSDLALILDPTASGTGNAVYDVSLTVPAEGQVRADATSNATLPSAARLGRAAVGQLVALGWQPPGVLEGAGQRFGLHSDPVDPQELATVVARTMRDVFGAPHPAFLTYDYQPSGEGGSADLVLTPARPVAPADESEELSEDLTPPKSGALGEVVRTVVAAMEHTTVEHLAVDDTGEISLRAGSAMVFIKPTERPAIVDVYSPLLTDVGTNERLYHELSELTRRLPIGRLYYSESTIWASVPVYGRDFQPSHLMLAVQSMTRLADDLDDRLQKKFGGRRFFDAQTVQRVTEEDTPPMGMYL</sequence>
<evidence type="ECO:0000313" key="4">
    <source>
        <dbReference type="Proteomes" id="UP000321617"/>
    </source>
</evidence>
<dbReference type="AlphaFoldDB" id="A0A562V2Q0"/>
<feature type="domain" description="TY-Chap central" evidence="1">
    <location>
        <begin position="214"/>
        <end position="345"/>
    </location>
</feature>
<keyword evidence="4" id="KW-1185">Reference proteome</keyword>
<dbReference type="Pfam" id="PF22552">
    <property type="entry name" value="TY-Chap3"/>
    <property type="match status" value="1"/>
</dbReference>
<dbReference type="Gene3D" id="3.30.1460.10">
    <property type="match status" value="1"/>
</dbReference>
<dbReference type="InterPro" id="IPR054343">
    <property type="entry name" value="TY-Chap_M"/>
</dbReference>
<evidence type="ECO:0008006" key="5">
    <source>
        <dbReference type="Google" id="ProtNLM"/>
    </source>
</evidence>
<dbReference type="SUPFAM" id="SSF69635">
    <property type="entry name" value="Type III secretory system chaperone-like"/>
    <property type="match status" value="1"/>
</dbReference>
<name>A0A562V2Q0_9ACTN</name>
<evidence type="ECO:0000259" key="2">
    <source>
        <dbReference type="Pfam" id="PF22552"/>
    </source>
</evidence>
<accession>A0A562V2Q0</accession>
<feature type="domain" description="TY-Chap N-terminal" evidence="2">
    <location>
        <begin position="47"/>
        <end position="170"/>
    </location>
</feature>